<dbReference type="InterPro" id="IPR000326">
    <property type="entry name" value="PAP2/HPO"/>
</dbReference>
<proteinExistence type="predicted"/>
<feature type="transmembrane region" description="Helical" evidence="1">
    <location>
        <begin position="139"/>
        <end position="157"/>
    </location>
</feature>
<feature type="transmembrane region" description="Helical" evidence="1">
    <location>
        <begin position="20"/>
        <end position="46"/>
    </location>
</feature>
<dbReference type="Proteomes" id="UP000001203">
    <property type="component" value="Chromosome circular"/>
</dbReference>
<protein>
    <recommendedName>
        <fullName evidence="2">Phosphatidic acid phosphatase type 2/haloperoxidase domain-containing protein</fullName>
    </recommendedName>
</protein>
<dbReference type="HOGENOM" id="CLU_072573_3_0_3"/>
<accession>B1WXE5</accession>
<name>B1WXE5_CROS5</name>
<evidence type="ECO:0000313" key="3">
    <source>
        <dbReference type="EMBL" id="ACB50889.1"/>
    </source>
</evidence>
<sequence length="224" mass="25434">MIKSANSMKLKLKQYAWDGLNNTVIIFIIILLLFIALTVAVVSGSLDAWDATFLDWVRHFHHPSLMILARVSYFLGEAEVAVFIVIAGLGFLCWKRYWKEAQVLAISAMGVLILIDQILKPWFGRVRPAPGLIDVHGKSYPSGHVSGNLMLYLYLSYLVSFHFPKWGTFLYVISTILVAMMGWASIYLNIHWFTDLIGGVCIAYLGFLFCITLLKSISKKYRNF</sequence>
<feature type="transmembrane region" description="Helical" evidence="1">
    <location>
        <begin position="196"/>
        <end position="214"/>
    </location>
</feature>
<evidence type="ECO:0000313" key="4">
    <source>
        <dbReference type="Proteomes" id="UP000001203"/>
    </source>
</evidence>
<dbReference type="Pfam" id="PF01569">
    <property type="entry name" value="PAP2"/>
    <property type="match status" value="1"/>
</dbReference>
<keyword evidence="4" id="KW-1185">Reference proteome</keyword>
<evidence type="ECO:0000256" key="1">
    <source>
        <dbReference type="SAM" id="Phobius"/>
    </source>
</evidence>
<dbReference type="STRING" id="43989.cce_1539"/>
<keyword evidence="1" id="KW-0472">Membrane</keyword>
<keyword evidence="1" id="KW-0812">Transmembrane</keyword>
<feature type="domain" description="Phosphatidic acid phosphatase type 2/haloperoxidase" evidence="2">
    <location>
        <begin position="101"/>
        <end position="211"/>
    </location>
</feature>
<dbReference type="SMART" id="SM00014">
    <property type="entry name" value="acidPPc"/>
    <property type="match status" value="1"/>
</dbReference>
<feature type="transmembrane region" description="Helical" evidence="1">
    <location>
        <begin position="169"/>
        <end position="190"/>
    </location>
</feature>
<keyword evidence="1" id="KW-1133">Transmembrane helix</keyword>
<dbReference type="KEGG" id="cyt:cce_1539"/>
<dbReference type="SUPFAM" id="SSF48317">
    <property type="entry name" value="Acid phosphatase/Vanadium-dependent haloperoxidase"/>
    <property type="match status" value="1"/>
</dbReference>
<feature type="transmembrane region" description="Helical" evidence="1">
    <location>
        <begin position="101"/>
        <end position="119"/>
    </location>
</feature>
<dbReference type="AlphaFoldDB" id="B1WXE5"/>
<reference evidence="3 4" key="1">
    <citation type="journal article" date="2008" name="Proc. Natl. Acad. Sci. U.S.A.">
        <title>The genome of Cyanothece 51142, a unicellular diazotrophic cyanobacterium important in the marine nitrogen cycle.</title>
        <authorList>
            <person name="Welsh E.A."/>
            <person name="Liberton M."/>
            <person name="Stoeckel J."/>
            <person name="Loh T."/>
            <person name="Elvitigala T."/>
            <person name="Wang C."/>
            <person name="Wollam A."/>
            <person name="Fulton R.S."/>
            <person name="Clifton S.W."/>
            <person name="Jacobs J.M."/>
            <person name="Aurora R."/>
            <person name="Ghosh B.K."/>
            <person name="Sherman L.A."/>
            <person name="Smith R.D."/>
            <person name="Wilson R.K."/>
            <person name="Pakrasi H.B."/>
        </authorList>
    </citation>
    <scope>NUCLEOTIDE SEQUENCE [LARGE SCALE GENOMIC DNA]</scope>
    <source>
        <strain evidence="4">ATCC 51142 / BH68</strain>
    </source>
</reference>
<evidence type="ECO:0000259" key="2">
    <source>
        <dbReference type="SMART" id="SM00014"/>
    </source>
</evidence>
<dbReference type="InterPro" id="IPR036938">
    <property type="entry name" value="PAP2/HPO_sf"/>
</dbReference>
<dbReference type="eggNOG" id="COG0671">
    <property type="taxonomic scope" value="Bacteria"/>
</dbReference>
<dbReference type="Gene3D" id="1.20.144.10">
    <property type="entry name" value="Phosphatidic acid phosphatase type 2/haloperoxidase"/>
    <property type="match status" value="1"/>
</dbReference>
<organism evidence="3 4">
    <name type="scientific">Crocosphaera subtropica (strain ATCC 51142 / BH68)</name>
    <name type="common">Cyanothece sp. (strain ATCC 51142)</name>
    <dbReference type="NCBI Taxonomy" id="43989"/>
    <lineage>
        <taxon>Bacteria</taxon>
        <taxon>Bacillati</taxon>
        <taxon>Cyanobacteriota</taxon>
        <taxon>Cyanophyceae</taxon>
        <taxon>Oscillatoriophycideae</taxon>
        <taxon>Chroococcales</taxon>
        <taxon>Aphanothecaceae</taxon>
        <taxon>Crocosphaera</taxon>
        <taxon>Crocosphaera subtropica</taxon>
    </lineage>
</organism>
<feature type="transmembrane region" description="Helical" evidence="1">
    <location>
        <begin position="73"/>
        <end position="94"/>
    </location>
</feature>
<dbReference type="CDD" id="cd03392">
    <property type="entry name" value="PAP2_like_2"/>
    <property type="match status" value="1"/>
</dbReference>
<gene>
    <name evidence="3" type="ordered locus">cce_1539</name>
</gene>
<dbReference type="EMBL" id="CP000806">
    <property type="protein sequence ID" value="ACB50889.1"/>
    <property type="molecule type" value="Genomic_DNA"/>
</dbReference>